<evidence type="ECO:0000313" key="1">
    <source>
        <dbReference type="EMBL" id="ROR02963.1"/>
    </source>
</evidence>
<proteinExistence type="predicted"/>
<accession>A0A3N1VJI8</accession>
<reference evidence="1 2" key="1">
    <citation type="submission" date="2018-11" db="EMBL/GenBank/DDBJ databases">
        <title>Genomic Encyclopedia of Type Strains, Phase IV (KMG-IV): sequencing the most valuable type-strain genomes for metagenomic binning, comparative biology and taxonomic classification.</title>
        <authorList>
            <person name="Goeker M."/>
        </authorList>
    </citation>
    <scope>NUCLEOTIDE SEQUENCE [LARGE SCALE GENOMIC DNA]</scope>
    <source>
        <strain evidence="1 2">DSM 22027</strain>
    </source>
</reference>
<dbReference type="OrthoDB" id="9779822at2"/>
<gene>
    <name evidence="1" type="ORF">EDC27_0217</name>
</gene>
<name>A0A3N1VJI8_9BACT</name>
<protein>
    <submittedName>
        <fullName evidence="1">Putative zinc-or iron-chelating protein</fullName>
    </submittedName>
</protein>
<dbReference type="EMBL" id="RJVA01000009">
    <property type="protein sequence ID" value="ROR02963.1"/>
    <property type="molecule type" value="Genomic_DNA"/>
</dbReference>
<dbReference type="Proteomes" id="UP000276223">
    <property type="component" value="Unassembled WGS sequence"/>
</dbReference>
<dbReference type="Pfam" id="PF03692">
    <property type="entry name" value="CxxCxxCC"/>
    <property type="match status" value="1"/>
</dbReference>
<sequence>MTSPWPRDRFDERFRELEALYDAFQNTAASFVADAACKPGCADCCTNVGEIFTTTLEALRIREAMEALSIFEATDLRQRIAENREQKKRCLLLPCPFLNPDKRCRIYAVRPFSCRRLYSVEPCGSKGPVVHRDLWALAEDFTRALQALDPLGYSGHVTYVLALFDDPRFTENYLAQRPCSKALEGLVRTYDLVAHAI</sequence>
<keyword evidence="2" id="KW-1185">Reference proteome</keyword>
<dbReference type="RefSeq" id="WP_123288766.1">
    <property type="nucleotide sequence ID" value="NZ_RJVA01000009.1"/>
</dbReference>
<comment type="caution">
    <text evidence="1">The sequence shown here is derived from an EMBL/GenBank/DDBJ whole genome shotgun (WGS) entry which is preliminary data.</text>
</comment>
<dbReference type="AlphaFoldDB" id="A0A3N1VJI8"/>
<evidence type="ECO:0000313" key="2">
    <source>
        <dbReference type="Proteomes" id="UP000276223"/>
    </source>
</evidence>
<organism evidence="1 2">
    <name type="scientific">Desulfosoma caldarium</name>
    <dbReference type="NCBI Taxonomy" id="610254"/>
    <lineage>
        <taxon>Bacteria</taxon>
        <taxon>Pseudomonadati</taxon>
        <taxon>Thermodesulfobacteriota</taxon>
        <taxon>Syntrophobacteria</taxon>
        <taxon>Syntrophobacterales</taxon>
        <taxon>Syntrophobacteraceae</taxon>
        <taxon>Desulfosoma</taxon>
    </lineage>
</organism>
<dbReference type="InterPro" id="IPR005358">
    <property type="entry name" value="Puta_zinc/iron-chelating_dom"/>
</dbReference>